<dbReference type="PROSITE" id="PS50949">
    <property type="entry name" value="HTH_GNTR"/>
    <property type="match status" value="1"/>
</dbReference>
<dbReference type="InterPro" id="IPR036388">
    <property type="entry name" value="WH-like_DNA-bd_sf"/>
</dbReference>
<dbReference type="InterPro" id="IPR000524">
    <property type="entry name" value="Tscrpt_reg_HTH_GntR"/>
</dbReference>
<keyword evidence="1" id="KW-0805">Transcription regulation</keyword>
<evidence type="ECO:0000256" key="3">
    <source>
        <dbReference type="ARBA" id="ARBA00023163"/>
    </source>
</evidence>
<dbReference type="SMART" id="SM00895">
    <property type="entry name" value="FCD"/>
    <property type="match status" value="1"/>
</dbReference>
<gene>
    <name evidence="4" type="ORF">C7450_101817</name>
</gene>
<keyword evidence="5" id="KW-1185">Reference proteome</keyword>
<dbReference type="GO" id="GO:0003700">
    <property type="term" value="F:DNA-binding transcription factor activity"/>
    <property type="evidence" value="ECO:0007669"/>
    <property type="project" value="InterPro"/>
</dbReference>
<sequence>METRNTPPSTSIAMMRANSLASLAQSEMEALILSGALKPGDRLGEAEMAERLGVSRGPVREAFRALEEQGLVRIEKNRGVFVRQVTIAEADETYAVRAVLEGLAGQTLALRASQHEHGTLQTFLASMKEAASKRSMKEYADLNVRFHQFIVDASGNGKLKEIYDGIIMTLTMYRNTTLVRGNSLEVSLMEHSRIVNAICSGDPVEARQAMIDHVESSQRRMHATQDD</sequence>
<dbReference type="InterPro" id="IPR000485">
    <property type="entry name" value="AsnC-type_HTH_dom"/>
</dbReference>
<dbReference type="GO" id="GO:0043565">
    <property type="term" value="F:sequence-specific DNA binding"/>
    <property type="evidence" value="ECO:0007669"/>
    <property type="project" value="InterPro"/>
</dbReference>
<dbReference type="PRINTS" id="PR00033">
    <property type="entry name" value="HTHASNC"/>
</dbReference>
<dbReference type="AlphaFoldDB" id="A0A2V3UL60"/>
<evidence type="ECO:0000313" key="5">
    <source>
        <dbReference type="Proteomes" id="UP000248021"/>
    </source>
</evidence>
<dbReference type="Pfam" id="PF00392">
    <property type="entry name" value="GntR"/>
    <property type="match status" value="1"/>
</dbReference>
<dbReference type="Pfam" id="PF07729">
    <property type="entry name" value="FCD"/>
    <property type="match status" value="1"/>
</dbReference>
<comment type="caution">
    <text evidence="4">The sequence shown here is derived from an EMBL/GenBank/DDBJ whole genome shotgun (WGS) entry which is preliminary data.</text>
</comment>
<dbReference type="PANTHER" id="PTHR43537">
    <property type="entry name" value="TRANSCRIPTIONAL REGULATOR, GNTR FAMILY"/>
    <property type="match status" value="1"/>
</dbReference>
<dbReference type="InterPro" id="IPR036390">
    <property type="entry name" value="WH_DNA-bd_sf"/>
</dbReference>
<dbReference type="RefSeq" id="WP_170147031.1">
    <property type="nucleotide sequence ID" value="NZ_CAKNFM010000006.1"/>
</dbReference>
<dbReference type="Gene3D" id="1.10.10.10">
    <property type="entry name" value="Winged helix-like DNA-binding domain superfamily/Winged helix DNA-binding domain"/>
    <property type="match status" value="1"/>
</dbReference>
<dbReference type="SMART" id="SM00345">
    <property type="entry name" value="HTH_GNTR"/>
    <property type="match status" value="1"/>
</dbReference>
<accession>A0A2V3UL60</accession>
<keyword evidence="3" id="KW-0804">Transcription</keyword>
<name>A0A2V3UL60_9HYPH</name>
<proteinExistence type="predicted"/>
<dbReference type="SUPFAM" id="SSF46785">
    <property type="entry name" value="Winged helix' DNA-binding domain"/>
    <property type="match status" value="1"/>
</dbReference>
<evidence type="ECO:0000256" key="1">
    <source>
        <dbReference type="ARBA" id="ARBA00023015"/>
    </source>
</evidence>
<dbReference type="PANTHER" id="PTHR43537:SF5">
    <property type="entry name" value="UXU OPERON TRANSCRIPTIONAL REGULATOR"/>
    <property type="match status" value="1"/>
</dbReference>
<reference evidence="4 5" key="1">
    <citation type="submission" date="2018-05" db="EMBL/GenBank/DDBJ databases">
        <title>Genomic Encyclopedia of Type Strains, Phase IV (KMG-IV): sequencing the most valuable type-strain genomes for metagenomic binning, comparative biology and taxonomic classification.</title>
        <authorList>
            <person name="Goeker M."/>
        </authorList>
    </citation>
    <scope>NUCLEOTIDE SEQUENCE [LARGE SCALE GENOMIC DNA]</scope>
    <source>
        <strain evidence="4 5">DSM 6462</strain>
    </source>
</reference>
<dbReference type="InterPro" id="IPR008920">
    <property type="entry name" value="TF_FadR/GntR_C"/>
</dbReference>
<keyword evidence="2" id="KW-0238">DNA-binding</keyword>
<dbReference type="SUPFAM" id="SSF48008">
    <property type="entry name" value="GntR ligand-binding domain-like"/>
    <property type="match status" value="1"/>
</dbReference>
<dbReference type="Gene3D" id="1.20.120.530">
    <property type="entry name" value="GntR ligand-binding domain-like"/>
    <property type="match status" value="1"/>
</dbReference>
<organism evidence="4 5">
    <name type="scientific">Chelatococcus asaccharovorans</name>
    <dbReference type="NCBI Taxonomy" id="28210"/>
    <lineage>
        <taxon>Bacteria</taxon>
        <taxon>Pseudomonadati</taxon>
        <taxon>Pseudomonadota</taxon>
        <taxon>Alphaproteobacteria</taxon>
        <taxon>Hyphomicrobiales</taxon>
        <taxon>Chelatococcaceae</taxon>
        <taxon>Chelatococcus</taxon>
    </lineage>
</organism>
<dbReference type="InterPro" id="IPR011711">
    <property type="entry name" value="GntR_C"/>
</dbReference>
<protein>
    <submittedName>
        <fullName evidence="4">GntR family transcriptional regulator</fullName>
    </submittedName>
</protein>
<dbReference type="Proteomes" id="UP000248021">
    <property type="component" value="Unassembled WGS sequence"/>
</dbReference>
<dbReference type="PRINTS" id="PR00035">
    <property type="entry name" value="HTHGNTR"/>
</dbReference>
<dbReference type="EMBL" id="QJJK01000001">
    <property type="protein sequence ID" value="PXW65054.1"/>
    <property type="molecule type" value="Genomic_DNA"/>
</dbReference>
<evidence type="ECO:0000256" key="2">
    <source>
        <dbReference type="ARBA" id="ARBA00023125"/>
    </source>
</evidence>
<evidence type="ECO:0000313" key="4">
    <source>
        <dbReference type="EMBL" id="PXW65054.1"/>
    </source>
</evidence>
<dbReference type="CDD" id="cd07377">
    <property type="entry name" value="WHTH_GntR"/>
    <property type="match status" value="1"/>
</dbReference>